<dbReference type="GO" id="GO:0005737">
    <property type="term" value="C:cytoplasm"/>
    <property type="evidence" value="ECO:0007669"/>
    <property type="project" value="TreeGrafter"/>
</dbReference>
<dbReference type="PANTHER" id="PTHR12135:SF2">
    <property type="entry name" value="DNA REPAIR PROTEIN RAD34"/>
    <property type="match status" value="1"/>
</dbReference>
<dbReference type="Proteomes" id="UP001152607">
    <property type="component" value="Unassembled WGS sequence"/>
</dbReference>
<feature type="compositionally biased region" description="Basic residues" evidence="6">
    <location>
        <begin position="1168"/>
        <end position="1180"/>
    </location>
</feature>
<dbReference type="AlphaFoldDB" id="A0A9W4UMW3"/>
<dbReference type="InterPro" id="IPR018327">
    <property type="entry name" value="BHD_2"/>
</dbReference>
<keyword evidence="4" id="KW-0234">DNA repair</keyword>
<feature type="domain" description="Rad4 beta-hairpin" evidence="9">
    <location>
        <begin position="777"/>
        <end position="851"/>
    </location>
</feature>
<evidence type="ECO:0000259" key="8">
    <source>
        <dbReference type="SMART" id="SM01031"/>
    </source>
</evidence>
<dbReference type="SMART" id="SM01032">
    <property type="entry name" value="BHD_3"/>
    <property type="match status" value="1"/>
</dbReference>
<dbReference type="Gene3D" id="3.30.70.2460">
    <property type="entry name" value="Rad4, beta-hairpin domain BHD3"/>
    <property type="match status" value="1"/>
</dbReference>
<feature type="region of interest" description="Disordered" evidence="6">
    <location>
        <begin position="993"/>
        <end position="1180"/>
    </location>
</feature>
<comment type="similarity">
    <text evidence="2">Belongs to the XPC family.</text>
</comment>
<dbReference type="OrthoDB" id="300780at2759"/>
<evidence type="ECO:0000256" key="5">
    <source>
        <dbReference type="ARBA" id="ARBA00023242"/>
    </source>
</evidence>
<evidence type="ECO:0000256" key="3">
    <source>
        <dbReference type="ARBA" id="ARBA00022763"/>
    </source>
</evidence>
<evidence type="ECO:0000313" key="10">
    <source>
        <dbReference type="EMBL" id="CAI6337577.1"/>
    </source>
</evidence>
<reference evidence="10" key="1">
    <citation type="submission" date="2023-01" db="EMBL/GenBank/DDBJ databases">
        <authorList>
            <person name="Van Ghelder C."/>
            <person name="Rancurel C."/>
        </authorList>
    </citation>
    <scope>NUCLEOTIDE SEQUENCE</scope>
    <source>
        <strain evidence="10">CNCM I-4278</strain>
    </source>
</reference>
<feature type="compositionally biased region" description="Polar residues" evidence="6">
    <location>
        <begin position="48"/>
        <end position="58"/>
    </location>
</feature>
<dbReference type="Pfam" id="PF10405">
    <property type="entry name" value="BHD_3"/>
    <property type="match status" value="1"/>
</dbReference>
<keyword evidence="11" id="KW-1185">Reference proteome</keyword>
<dbReference type="SUPFAM" id="SSF54001">
    <property type="entry name" value="Cysteine proteinases"/>
    <property type="match status" value="1"/>
</dbReference>
<evidence type="ECO:0000256" key="6">
    <source>
        <dbReference type="SAM" id="MobiDB-lite"/>
    </source>
</evidence>
<evidence type="ECO:0008006" key="12">
    <source>
        <dbReference type="Google" id="ProtNLM"/>
    </source>
</evidence>
<feature type="region of interest" description="Disordered" evidence="6">
    <location>
        <begin position="471"/>
        <end position="491"/>
    </location>
</feature>
<feature type="region of interest" description="Disordered" evidence="6">
    <location>
        <begin position="236"/>
        <end position="303"/>
    </location>
</feature>
<feature type="domain" description="Rad4 beta-hairpin" evidence="7">
    <location>
        <begin position="648"/>
        <end position="705"/>
    </location>
</feature>
<evidence type="ECO:0000256" key="1">
    <source>
        <dbReference type="ARBA" id="ARBA00004123"/>
    </source>
</evidence>
<evidence type="ECO:0000256" key="2">
    <source>
        <dbReference type="ARBA" id="ARBA00009525"/>
    </source>
</evidence>
<feature type="compositionally biased region" description="Basic and acidic residues" evidence="6">
    <location>
        <begin position="1128"/>
        <end position="1142"/>
    </location>
</feature>
<feature type="region of interest" description="Disordered" evidence="6">
    <location>
        <begin position="422"/>
        <end position="456"/>
    </location>
</feature>
<dbReference type="GO" id="GO:0071942">
    <property type="term" value="C:XPC complex"/>
    <property type="evidence" value="ECO:0007669"/>
    <property type="project" value="TreeGrafter"/>
</dbReference>
<comment type="subcellular location">
    <subcellularLocation>
        <location evidence="1">Nucleus</location>
    </subcellularLocation>
</comment>
<gene>
    <name evidence="10" type="ORF">PDIGIT_LOCUS10690</name>
</gene>
<dbReference type="Gene3D" id="3.90.260.10">
    <property type="entry name" value="Transglutaminase-like"/>
    <property type="match status" value="1"/>
</dbReference>
<dbReference type="Pfam" id="PF10403">
    <property type="entry name" value="BHD_1"/>
    <property type="match status" value="1"/>
</dbReference>
<sequence>MPPILPRKRLRSESPKTQSPPPKKRARNPHPHPRRGKDSVFNALDTPPTVSRTLSQTKKFLEGDDDDSSEISESGSSEDEFEDVPLAGNNAVADKDAQNGESEESEDEAWEDALGSKHHTKKIDEPEPVVSGDLEFTLPDPTQQADYSLKPDGKKGPSKIQRQIRNVTHCMHVQFLMWHNTIRNTWIQDPEVQKDMVDHLNIGCWKEVDRYWRDAGIAQGHKRVVKGGWTKKIESDIQGPGMWKSSGKAGVQVFEPKGKSGGSAGKPGSKSNSLKAKAKDKRNSDRNQRDWGAKSDRVEPHTPNLSAGDPLLRLLRYLSAFWKAKFKVVAPCLRKRGYLSPATLQAEIQAWKDSGSDPDAFGEKVENIEAFRTMARKCHGSRDVGQQLFTALIRGLGIEARMVASLQPLGFGWSQTEEGKAKDLSKLKDAKRPETVTPATNRGISGVSSNGTQALPIDLSDSDVSDLSSAISISSDSDAPNKTTKRSPKIRRYGEELPHPTYWTEVISNLTHTPVAVSCLPRIVIATSSMPEPLAMFYCRGASAEKAKQVFAYLIAYSSDGSAKDVTTRYLPRHQWPGKTKGFRMPAEKIPIHNKRGKVKRWEEWDWFKSVLRPYARPYNKRQPWDEVEDEGDLVPAKPAKPKDMDEEGGKETLQGYKNSTEYALERHLRREEAIKPGAKIVRHFVTGKGDKEKQEPVYFRKDVVVCRSMESWHKEGRVVREGEHPLKYVPMRAVTVTRKREIEERQREEGGKVQQGLYSKAQTEWIIPDPIVDGKIPRNAFGNIDVYVPTMVPAGAIHIPLKGTGRICKKLNIDYAEACTGFEFGKQRAVPVITGVVVAAENEDFVIDAWEADQEQKAAKEADKKEKFLLGLWKRFFVGLRTVRRLQREYGEDVELPTPVTDTPKEAEVKGSEWDMFKNHEDFEGGFLRDDQGTSGGGFVPEDEPMAGGFLAPSQEEEHSHIGEIVIDHGDAEHTKPHKSTTKIQYQTPMSLHSMHQNSASEDRTQAAGEDTQTNGLDSEEGLDEDEIAEEEDQDTMDETPPPSRRGRPTKQTYARGRGNKRTSTTKTRKSILDSDDDSMLSPPSPASREDSESEDEPVAARGKRKVVSPLAPEVPERVVPKRRAARKSDVKVKSHYFAHDSDEETDLTDRSPKKKAAGRGGAAGRGRGRGRGRGKKGV</sequence>
<feature type="compositionally biased region" description="Acidic residues" evidence="6">
    <location>
        <begin position="1019"/>
        <end position="1039"/>
    </location>
</feature>
<keyword evidence="5" id="KW-0539">Nucleus</keyword>
<dbReference type="InterPro" id="IPR018328">
    <property type="entry name" value="Rad4_beta-hairpin_dom3"/>
</dbReference>
<dbReference type="GO" id="GO:0000111">
    <property type="term" value="C:nucleotide-excision repair factor 2 complex"/>
    <property type="evidence" value="ECO:0007669"/>
    <property type="project" value="TreeGrafter"/>
</dbReference>
<dbReference type="GO" id="GO:0006298">
    <property type="term" value="P:mismatch repair"/>
    <property type="evidence" value="ECO:0007669"/>
    <property type="project" value="TreeGrafter"/>
</dbReference>
<keyword evidence="3" id="KW-0227">DNA damage</keyword>
<evidence type="ECO:0000259" key="7">
    <source>
        <dbReference type="SMART" id="SM01030"/>
    </source>
</evidence>
<dbReference type="InterPro" id="IPR018326">
    <property type="entry name" value="Rad4_beta-hairpin_dom1"/>
</dbReference>
<feature type="compositionally biased region" description="Basic residues" evidence="6">
    <location>
        <begin position="1"/>
        <end position="10"/>
    </location>
</feature>
<feature type="compositionally biased region" description="Basic and acidic residues" evidence="6">
    <location>
        <begin position="641"/>
        <end position="651"/>
    </location>
</feature>
<feature type="compositionally biased region" description="Basic and acidic residues" evidence="6">
    <location>
        <begin position="281"/>
        <end position="300"/>
    </location>
</feature>
<feature type="region of interest" description="Disordered" evidence="6">
    <location>
        <begin position="626"/>
        <end position="653"/>
    </location>
</feature>
<feature type="compositionally biased region" description="Acidic residues" evidence="6">
    <location>
        <begin position="101"/>
        <end position="111"/>
    </location>
</feature>
<protein>
    <recommendedName>
        <fullName evidence="12">Rad4-domain-containing protein</fullName>
    </recommendedName>
</protein>
<feature type="region of interest" description="Disordered" evidence="6">
    <location>
        <begin position="1"/>
        <end position="158"/>
    </location>
</feature>
<dbReference type="InterPro" id="IPR018325">
    <property type="entry name" value="Rad4/PNGase_transGLS-fold"/>
</dbReference>
<dbReference type="GO" id="GO:0003697">
    <property type="term" value="F:single-stranded DNA binding"/>
    <property type="evidence" value="ECO:0007669"/>
    <property type="project" value="TreeGrafter"/>
</dbReference>
<accession>A0A9W4UMW3</accession>
<feature type="compositionally biased region" description="Basic and acidic residues" evidence="6">
    <location>
        <begin position="422"/>
        <end position="434"/>
    </location>
</feature>
<proteinExistence type="inferred from homology"/>
<dbReference type="GO" id="GO:0003684">
    <property type="term" value="F:damaged DNA binding"/>
    <property type="evidence" value="ECO:0007669"/>
    <property type="project" value="InterPro"/>
</dbReference>
<feature type="domain" description="Rad4 beta-hairpin" evidence="8">
    <location>
        <begin position="707"/>
        <end position="770"/>
    </location>
</feature>
<dbReference type="SMART" id="SM01030">
    <property type="entry name" value="BHD_1"/>
    <property type="match status" value="1"/>
</dbReference>
<dbReference type="PANTHER" id="PTHR12135">
    <property type="entry name" value="DNA REPAIR PROTEIN XP-C / RAD4"/>
    <property type="match status" value="1"/>
</dbReference>
<dbReference type="EMBL" id="CAOQHR010000007">
    <property type="protein sequence ID" value="CAI6337577.1"/>
    <property type="molecule type" value="Genomic_DNA"/>
</dbReference>
<feature type="compositionally biased region" description="Acidic residues" evidence="6">
    <location>
        <begin position="63"/>
        <end position="83"/>
    </location>
</feature>
<evidence type="ECO:0000256" key="4">
    <source>
        <dbReference type="ARBA" id="ARBA00023204"/>
    </source>
</evidence>
<name>A0A9W4UMW3_9PLEO</name>
<dbReference type="InterPro" id="IPR004583">
    <property type="entry name" value="DNA_repair_Rad4"/>
</dbReference>
<feature type="compositionally biased region" description="Polar residues" evidence="6">
    <location>
        <begin position="437"/>
        <end position="453"/>
    </location>
</feature>
<evidence type="ECO:0000259" key="9">
    <source>
        <dbReference type="SMART" id="SM01032"/>
    </source>
</evidence>
<dbReference type="InterPro" id="IPR042488">
    <property type="entry name" value="Rad4_BHD3_sf"/>
</dbReference>
<comment type="caution">
    <text evidence="10">The sequence shown here is derived from an EMBL/GenBank/DDBJ whole genome shotgun (WGS) entry which is preliminary data.</text>
</comment>
<dbReference type="Gene3D" id="2.20.20.110">
    <property type="entry name" value="Rad4, beta-hairpin domain BHD1"/>
    <property type="match status" value="1"/>
</dbReference>
<feature type="compositionally biased region" description="Basic residues" evidence="6">
    <location>
        <begin position="22"/>
        <end position="35"/>
    </location>
</feature>
<dbReference type="GO" id="GO:0006289">
    <property type="term" value="P:nucleotide-excision repair"/>
    <property type="evidence" value="ECO:0007669"/>
    <property type="project" value="InterPro"/>
</dbReference>
<dbReference type="SMART" id="SM01031">
    <property type="entry name" value="BHD_2"/>
    <property type="match status" value="1"/>
</dbReference>
<dbReference type="FunFam" id="3.30.70.2460:FF:000001">
    <property type="entry name" value="DNA repair protein Rad4 family"/>
    <property type="match status" value="1"/>
</dbReference>
<evidence type="ECO:0000313" key="11">
    <source>
        <dbReference type="Proteomes" id="UP001152607"/>
    </source>
</evidence>
<dbReference type="Pfam" id="PF03835">
    <property type="entry name" value="Rad4"/>
    <property type="match status" value="1"/>
</dbReference>
<dbReference type="InterPro" id="IPR036985">
    <property type="entry name" value="Transglutaminase-like_sf"/>
</dbReference>
<organism evidence="10 11">
    <name type="scientific">Periconia digitata</name>
    <dbReference type="NCBI Taxonomy" id="1303443"/>
    <lineage>
        <taxon>Eukaryota</taxon>
        <taxon>Fungi</taxon>
        <taxon>Dikarya</taxon>
        <taxon>Ascomycota</taxon>
        <taxon>Pezizomycotina</taxon>
        <taxon>Dothideomycetes</taxon>
        <taxon>Pleosporomycetidae</taxon>
        <taxon>Pleosporales</taxon>
        <taxon>Massarineae</taxon>
        <taxon>Periconiaceae</taxon>
        <taxon>Periconia</taxon>
    </lineage>
</organism>
<dbReference type="Pfam" id="PF10404">
    <property type="entry name" value="BHD_2"/>
    <property type="match status" value="1"/>
</dbReference>
<dbReference type="InterPro" id="IPR038765">
    <property type="entry name" value="Papain-like_cys_pep_sf"/>
</dbReference>